<proteinExistence type="predicted"/>
<evidence type="ECO:0000313" key="1">
    <source>
        <dbReference type="EMBL" id="GAC42587.1"/>
    </source>
</evidence>
<evidence type="ECO:0000313" key="2">
    <source>
        <dbReference type="Proteomes" id="UP000029453"/>
    </source>
</evidence>
<dbReference type="AlphaFoldDB" id="M9LAD9"/>
<gene>
    <name evidence="1" type="ORF">PPOP_1944</name>
</gene>
<keyword evidence="2" id="KW-1185">Reference proteome</keyword>
<feature type="non-terminal residue" evidence="1">
    <location>
        <position position="86"/>
    </location>
</feature>
<organism evidence="1 2">
    <name type="scientific">Paenibacillus popilliae ATCC 14706</name>
    <dbReference type="NCBI Taxonomy" id="1212764"/>
    <lineage>
        <taxon>Bacteria</taxon>
        <taxon>Bacillati</taxon>
        <taxon>Bacillota</taxon>
        <taxon>Bacilli</taxon>
        <taxon>Bacillales</taxon>
        <taxon>Paenibacillaceae</taxon>
        <taxon>Paenibacillus</taxon>
    </lineage>
</organism>
<dbReference type="GO" id="GO:0003676">
    <property type="term" value="F:nucleic acid binding"/>
    <property type="evidence" value="ECO:0007669"/>
    <property type="project" value="InterPro"/>
</dbReference>
<dbReference type="EMBL" id="BALG01000116">
    <property type="protein sequence ID" value="GAC42587.1"/>
    <property type="molecule type" value="Genomic_DNA"/>
</dbReference>
<name>M9LAD9_PAEPP</name>
<dbReference type="Proteomes" id="UP000029453">
    <property type="component" value="Unassembled WGS sequence"/>
</dbReference>
<reference evidence="1 2" key="1">
    <citation type="submission" date="2012-10" db="EMBL/GenBank/DDBJ databases">
        <title>Draft Genome Sequence of Paenibacillus popilliae ATCC 14706T.</title>
        <authorList>
            <person name="Iiyama K."/>
            <person name="Mori K."/>
            <person name="Mon H."/>
            <person name="Chieda Y."/>
            <person name="Lee J.M."/>
            <person name="Kusakabe T."/>
            <person name="Tashiro K."/>
            <person name="Asano S."/>
            <person name="Yasunaga-Aoki C."/>
            <person name="Shimizu S."/>
        </authorList>
    </citation>
    <scope>NUCLEOTIDE SEQUENCE [LARGE SCALE GENOMIC DNA]</scope>
    <source>
        <strain evidence="1 2">ATCC 14706</strain>
    </source>
</reference>
<sequence length="86" mass="9924">MDFTTVQLSQAQKLLTYKLLVVSFLYSNAAFVYPTPAENQECFLEAMKQCFEQMEGVPQRIWFDNLSAAVVHIEKQGQRQLTEGFQ</sequence>
<comment type="caution">
    <text evidence="1">The sequence shown here is derived from an EMBL/GenBank/DDBJ whole genome shotgun (WGS) entry which is preliminary data.</text>
</comment>
<dbReference type="InterPro" id="IPR036397">
    <property type="entry name" value="RNaseH_sf"/>
</dbReference>
<dbReference type="Gene3D" id="3.30.420.10">
    <property type="entry name" value="Ribonuclease H-like superfamily/Ribonuclease H"/>
    <property type="match status" value="1"/>
</dbReference>
<accession>M9LAD9</accession>
<protein>
    <submittedName>
        <fullName evidence="1">Transposase and inactivated derivative</fullName>
    </submittedName>
</protein>